<dbReference type="GO" id="GO:0009279">
    <property type="term" value="C:cell outer membrane"/>
    <property type="evidence" value="ECO:0007669"/>
    <property type="project" value="UniProtKB-SubCell"/>
</dbReference>
<dbReference type="Proteomes" id="UP000265903">
    <property type="component" value="Unassembled WGS sequence"/>
</dbReference>
<reference evidence="8 9" key="1">
    <citation type="submission" date="2018-08" db="EMBL/GenBank/DDBJ databases">
        <title>Whole Genome Sequence of the Moderate Halophilic Marine Bacterium Marinobacter litoralis Sw-45.</title>
        <authorList>
            <person name="Musa H."/>
        </authorList>
    </citation>
    <scope>NUCLEOTIDE SEQUENCE [LARGE SCALE GENOMIC DNA]</scope>
    <source>
        <strain evidence="8 9">Sw-45</strain>
    </source>
</reference>
<dbReference type="PANTHER" id="PTHR30329">
    <property type="entry name" value="STATOR ELEMENT OF FLAGELLAR MOTOR COMPLEX"/>
    <property type="match status" value="1"/>
</dbReference>
<gene>
    <name evidence="8" type="primary">oprF_2</name>
    <name evidence="8" type="ORF">DOQ08_01434</name>
</gene>
<dbReference type="InterPro" id="IPR006690">
    <property type="entry name" value="OMPA-like_CS"/>
</dbReference>
<feature type="compositionally biased region" description="Basic and acidic residues" evidence="5">
    <location>
        <begin position="332"/>
        <end position="341"/>
    </location>
</feature>
<dbReference type="AlphaFoldDB" id="A0A3M2RG17"/>
<dbReference type="Gene3D" id="2.40.160.20">
    <property type="match status" value="1"/>
</dbReference>
<dbReference type="SUPFAM" id="SSF103088">
    <property type="entry name" value="OmpA-like"/>
    <property type="match status" value="1"/>
</dbReference>
<evidence type="ECO:0000313" key="8">
    <source>
        <dbReference type="EMBL" id="RMJ04114.1"/>
    </source>
</evidence>
<evidence type="ECO:0000256" key="3">
    <source>
        <dbReference type="ARBA" id="ARBA00023237"/>
    </source>
</evidence>
<evidence type="ECO:0000256" key="6">
    <source>
        <dbReference type="SAM" id="SignalP"/>
    </source>
</evidence>
<feature type="region of interest" description="Disordered" evidence="5">
    <location>
        <begin position="322"/>
        <end position="341"/>
    </location>
</feature>
<sequence>MARRIFRALSVAGLCIAALPLAQAKPVQHESEVSVLGSYIKPDNDRVDDYGTAMRAMYSHRLSQHWWLEPQFFAGIFETGVDGGTDFYQQGLGADLNYRLFGPETFSPYISIGGGVSRNDVFNSSSSEFNGYANAALGFMSSPFTKTGLRLRADARYLWDAFEEDYSDLHFSLGLTVPIGATRTRIVEKTVVIEKPVVVEKSLADSDGDGVVDGVDQCPNTLEGLEVNAVGCVETNQAQTVILQGVTFEFNSDRLTANAKDILISTADALKGQTDLKVELAGYTDSQGSAAYNSELSQKRANAVRNYLLDLGVAPKQLTATGYGEANPVRSNDTEEGRERNRRVEFNVVSDTAGEGI</sequence>
<dbReference type="EMBL" id="QMDL01000002">
    <property type="protein sequence ID" value="RMJ04114.1"/>
    <property type="molecule type" value="Genomic_DNA"/>
</dbReference>
<evidence type="ECO:0000259" key="7">
    <source>
        <dbReference type="PROSITE" id="PS51123"/>
    </source>
</evidence>
<comment type="subcellular location">
    <subcellularLocation>
        <location evidence="1">Cell outer membrane</location>
    </subcellularLocation>
</comment>
<dbReference type="OrthoDB" id="9805832at2"/>
<evidence type="ECO:0000313" key="9">
    <source>
        <dbReference type="Proteomes" id="UP000265903"/>
    </source>
</evidence>
<evidence type="ECO:0000256" key="4">
    <source>
        <dbReference type="PROSITE-ProRule" id="PRU00473"/>
    </source>
</evidence>
<dbReference type="PANTHER" id="PTHR30329:SF21">
    <property type="entry name" value="LIPOPROTEIN YIAD-RELATED"/>
    <property type="match status" value="1"/>
</dbReference>
<dbReference type="RefSeq" id="WP_114334222.1">
    <property type="nucleotide sequence ID" value="NZ_QMDL01000002.1"/>
</dbReference>
<dbReference type="InterPro" id="IPR050330">
    <property type="entry name" value="Bact_OuterMem_StrucFunc"/>
</dbReference>
<organism evidence="8 9">
    <name type="scientific">Marinobacter litoralis</name>
    <dbReference type="NCBI Taxonomy" id="187981"/>
    <lineage>
        <taxon>Bacteria</taxon>
        <taxon>Pseudomonadati</taxon>
        <taxon>Pseudomonadota</taxon>
        <taxon>Gammaproteobacteria</taxon>
        <taxon>Pseudomonadales</taxon>
        <taxon>Marinobacteraceae</taxon>
        <taxon>Marinobacter</taxon>
    </lineage>
</organism>
<protein>
    <submittedName>
        <fullName evidence="8">Outer membrane porin F</fullName>
    </submittedName>
</protein>
<feature type="chain" id="PRO_5018292329" evidence="6">
    <location>
        <begin position="25"/>
        <end position="357"/>
    </location>
</feature>
<keyword evidence="6" id="KW-0732">Signal</keyword>
<evidence type="ECO:0000256" key="5">
    <source>
        <dbReference type="SAM" id="MobiDB-lite"/>
    </source>
</evidence>
<proteinExistence type="predicted"/>
<evidence type="ECO:0000256" key="2">
    <source>
        <dbReference type="ARBA" id="ARBA00023136"/>
    </source>
</evidence>
<keyword evidence="2 4" id="KW-0472">Membrane</keyword>
<evidence type="ECO:0000256" key="1">
    <source>
        <dbReference type="ARBA" id="ARBA00004442"/>
    </source>
</evidence>
<dbReference type="CDD" id="cd07185">
    <property type="entry name" value="OmpA_C-like"/>
    <property type="match status" value="1"/>
</dbReference>
<name>A0A3M2RG17_9GAMM</name>
<keyword evidence="9" id="KW-1185">Reference proteome</keyword>
<dbReference type="InterPro" id="IPR036709">
    <property type="entry name" value="Autotransporte_beta_dom_sf"/>
</dbReference>
<dbReference type="InterPro" id="IPR036737">
    <property type="entry name" value="OmpA-like_sf"/>
</dbReference>
<dbReference type="InterPro" id="IPR006664">
    <property type="entry name" value="OMP_bac"/>
</dbReference>
<dbReference type="PRINTS" id="PR01021">
    <property type="entry name" value="OMPADOMAIN"/>
</dbReference>
<accession>A0A3M2RG17</accession>
<keyword evidence="3" id="KW-0998">Cell outer membrane</keyword>
<comment type="caution">
    <text evidence="8">The sequence shown here is derived from an EMBL/GenBank/DDBJ whole genome shotgun (WGS) entry which is preliminary data.</text>
</comment>
<dbReference type="Gene3D" id="3.30.1330.60">
    <property type="entry name" value="OmpA-like domain"/>
    <property type="match status" value="1"/>
</dbReference>
<feature type="signal peptide" evidence="6">
    <location>
        <begin position="1"/>
        <end position="24"/>
    </location>
</feature>
<dbReference type="SUPFAM" id="SSF103515">
    <property type="entry name" value="Autotransporter"/>
    <property type="match status" value="1"/>
</dbReference>
<dbReference type="PROSITE" id="PS51123">
    <property type="entry name" value="OMPA_2"/>
    <property type="match status" value="1"/>
</dbReference>
<dbReference type="InterPro" id="IPR006665">
    <property type="entry name" value="OmpA-like"/>
</dbReference>
<dbReference type="Pfam" id="PF00691">
    <property type="entry name" value="OmpA"/>
    <property type="match status" value="1"/>
</dbReference>
<feature type="domain" description="OmpA-like" evidence="7">
    <location>
        <begin position="235"/>
        <end position="352"/>
    </location>
</feature>
<dbReference type="PROSITE" id="PS01068">
    <property type="entry name" value="OMPA_1"/>
    <property type="match status" value="1"/>
</dbReference>